<reference evidence="3" key="1">
    <citation type="journal article" date="2019" name="Int. J. Syst. Evol. Microbiol.">
        <title>The Global Catalogue of Microorganisms (GCM) 10K type strain sequencing project: providing services to taxonomists for standard genome sequencing and annotation.</title>
        <authorList>
            <consortium name="The Broad Institute Genomics Platform"/>
            <consortium name="The Broad Institute Genome Sequencing Center for Infectious Disease"/>
            <person name="Wu L."/>
            <person name="Ma J."/>
        </authorList>
    </citation>
    <scope>NUCLEOTIDE SEQUENCE [LARGE SCALE GENOMIC DNA]</scope>
    <source>
        <strain evidence="3">KCTC 22558</strain>
    </source>
</reference>
<dbReference type="Proteomes" id="UP000643403">
    <property type="component" value="Unassembled WGS sequence"/>
</dbReference>
<feature type="signal peptide" evidence="1">
    <location>
        <begin position="1"/>
        <end position="20"/>
    </location>
</feature>
<comment type="caution">
    <text evidence="2">The sequence shown here is derived from an EMBL/GenBank/DDBJ whole genome shotgun (WGS) entry which is preliminary data.</text>
</comment>
<evidence type="ECO:0000256" key="1">
    <source>
        <dbReference type="SAM" id="SignalP"/>
    </source>
</evidence>
<evidence type="ECO:0000313" key="2">
    <source>
        <dbReference type="EMBL" id="GGZ54643.1"/>
    </source>
</evidence>
<dbReference type="RefSeq" id="WP_189446741.1">
    <property type="nucleotide sequence ID" value="NZ_BMXY01000001.1"/>
</dbReference>
<dbReference type="CDD" id="cd14788">
    <property type="entry name" value="GumN"/>
    <property type="match status" value="1"/>
</dbReference>
<dbReference type="Pfam" id="PF01963">
    <property type="entry name" value="TraB_PrgY_gumN"/>
    <property type="match status" value="1"/>
</dbReference>
<sequence length="337" mass="36139">MRPIVVLSLAASLALPAAHAQAPAGQVAPAPQLLETAVVRVPGPGMWQVRRGDHTLWILGTVSPLPAGMAWNSARVRGVIAQAGEVIAPPSITVDADIGFFGKLALLPSLVGVRSLPDDRRLSDVVPAADYARWTALKQRYIGRDGSVERWRPMFAGFELYEKAIKTVGLSGRNIVGSELEAAMKGRGLKPVRPVAKITVANPKKAIKEFKAAEFADAECFRKTLDRVESDLPALAARADAWARGDIDALRSLRHQDLADVCERAMLGGQFASKYGMDRLEAEARAKWIAQVESSLSKHRVAFATLPMREVLSPDGLVAALAAKGYVVEAPASEAAQ</sequence>
<keyword evidence="3" id="KW-1185">Reference proteome</keyword>
<dbReference type="InterPro" id="IPR002816">
    <property type="entry name" value="TraB/PrgY/GumN_fam"/>
</dbReference>
<accession>A0ABQ3BQR0</accession>
<name>A0ABQ3BQR0_9GAMM</name>
<protein>
    <submittedName>
        <fullName evidence="2">GumN protein</fullName>
    </submittedName>
</protein>
<proteinExistence type="predicted"/>
<keyword evidence="1" id="KW-0732">Signal</keyword>
<evidence type="ECO:0000313" key="3">
    <source>
        <dbReference type="Proteomes" id="UP000643403"/>
    </source>
</evidence>
<gene>
    <name evidence="2" type="primary">gumN</name>
    <name evidence="2" type="ORF">GCM10008101_04940</name>
</gene>
<feature type="chain" id="PRO_5045079234" evidence="1">
    <location>
        <begin position="21"/>
        <end position="337"/>
    </location>
</feature>
<organism evidence="2 3">
    <name type="scientific">Cognatilysobacter xinjiangensis</name>
    <dbReference type="NCBI Taxonomy" id="546892"/>
    <lineage>
        <taxon>Bacteria</taxon>
        <taxon>Pseudomonadati</taxon>
        <taxon>Pseudomonadota</taxon>
        <taxon>Gammaproteobacteria</taxon>
        <taxon>Lysobacterales</taxon>
        <taxon>Lysobacteraceae</taxon>
        <taxon>Cognatilysobacter</taxon>
    </lineage>
</organism>
<dbReference type="EMBL" id="BMXY01000001">
    <property type="protein sequence ID" value="GGZ54643.1"/>
    <property type="molecule type" value="Genomic_DNA"/>
</dbReference>